<name>A0A8S2WL10_9BILA</name>
<reference evidence="5" key="1">
    <citation type="submission" date="2021-02" db="EMBL/GenBank/DDBJ databases">
        <authorList>
            <person name="Nowell W R."/>
        </authorList>
    </citation>
    <scope>NUCLEOTIDE SEQUENCE</scope>
</reference>
<comment type="catalytic activity">
    <reaction evidence="3">
        <text>2-[(3S)-amino-3-carboxypropyl]-L-histidyl-[translation elongation factor 2] + 4 S-adenosyl-L-methionine = diphthine methyl ester-[translation elongation factor 2] + 4 S-adenosyl-L-homocysteine + 3 H(+)</text>
        <dbReference type="Rhea" id="RHEA:42652"/>
        <dbReference type="Rhea" id="RHEA-COMP:9749"/>
        <dbReference type="Rhea" id="RHEA-COMP:10173"/>
        <dbReference type="ChEBI" id="CHEBI:15378"/>
        <dbReference type="ChEBI" id="CHEBI:57856"/>
        <dbReference type="ChEBI" id="CHEBI:59789"/>
        <dbReference type="ChEBI" id="CHEBI:73995"/>
        <dbReference type="ChEBI" id="CHEBI:79005"/>
        <dbReference type="EC" id="2.1.1.314"/>
    </reaction>
</comment>
<dbReference type="Gene3D" id="3.40.1010.10">
    <property type="entry name" value="Cobalt-precorrin-4 Transmethylase, Domain 1"/>
    <property type="match status" value="1"/>
</dbReference>
<dbReference type="PANTHER" id="PTHR10882">
    <property type="entry name" value="DIPHTHINE SYNTHASE"/>
    <property type="match status" value="1"/>
</dbReference>
<accession>A0A8S2WL10</accession>
<evidence type="ECO:0000256" key="2">
    <source>
        <dbReference type="ARBA" id="ARBA00011927"/>
    </source>
</evidence>
<dbReference type="AlphaFoldDB" id="A0A8S2WL10"/>
<evidence type="ECO:0000256" key="3">
    <source>
        <dbReference type="ARBA" id="ARBA00048752"/>
    </source>
</evidence>
<protein>
    <recommendedName>
        <fullName evidence="2">diphthine methyl ester synthase</fullName>
        <ecNumber evidence="2">2.1.1.314</ecNumber>
    </recommendedName>
</protein>
<dbReference type="InterPro" id="IPR014777">
    <property type="entry name" value="4pyrrole_Mease_sub1"/>
</dbReference>
<dbReference type="EC" id="2.1.1.314" evidence="2"/>
<dbReference type="InterPro" id="IPR004551">
    <property type="entry name" value="Dphthn_synthase"/>
</dbReference>
<evidence type="ECO:0000313" key="6">
    <source>
        <dbReference type="Proteomes" id="UP000681720"/>
    </source>
</evidence>
<dbReference type="Proteomes" id="UP000681720">
    <property type="component" value="Unassembled WGS sequence"/>
</dbReference>
<dbReference type="InterPro" id="IPR000878">
    <property type="entry name" value="4pyrrol_Mease"/>
</dbReference>
<organism evidence="5 6">
    <name type="scientific">Rotaria magnacalcarata</name>
    <dbReference type="NCBI Taxonomy" id="392030"/>
    <lineage>
        <taxon>Eukaryota</taxon>
        <taxon>Metazoa</taxon>
        <taxon>Spiralia</taxon>
        <taxon>Gnathifera</taxon>
        <taxon>Rotifera</taxon>
        <taxon>Eurotatoria</taxon>
        <taxon>Bdelloidea</taxon>
        <taxon>Philodinida</taxon>
        <taxon>Philodinidae</taxon>
        <taxon>Rotaria</taxon>
    </lineage>
</organism>
<dbReference type="Pfam" id="PF00590">
    <property type="entry name" value="TP_methylase"/>
    <property type="match status" value="1"/>
</dbReference>
<gene>
    <name evidence="5" type="ORF">GIL414_LOCUS32274</name>
</gene>
<feature type="non-terminal residue" evidence="5">
    <location>
        <position position="1"/>
    </location>
</feature>
<dbReference type="SUPFAM" id="SSF53790">
    <property type="entry name" value="Tetrapyrrole methylase"/>
    <property type="match status" value="1"/>
</dbReference>
<dbReference type="EMBL" id="CAJOBJ010068007">
    <property type="protein sequence ID" value="CAF4447735.1"/>
    <property type="molecule type" value="Genomic_DNA"/>
</dbReference>
<evidence type="ECO:0000259" key="4">
    <source>
        <dbReference type="Pfam" id="PF00590"/>
    </source>
</evidence>
<evidence type="ECO:0000256" key="1">
    <source>
        <dbReference type="ARBA" id="ARBA00004006"/>
    </source>
</evidence>
<dbReference type="GO" id="GO:0017183">
    <property type="term" value="P:protein histidyl modification to diphthamide"/>
    <property type="evidence" value="ECO:0007669"/>
    <property type="project" value="InterPro"/>
</dbReference>
<dbReference type="GO" id="GO:0141133">
    <property type="term" value="F:diphthine methyl ester synthase activity"/>
    <property type="evidence" value="ECO:0007669"/>
    <property type="project" value="UniProtKB-EC"/>
</dbReference>
<comment type="function">
    <text evidence="1">S-adenosyl-L-methionine-dependent methyltransferase that catalyzes four methylations of the modified target histidine residue in translation elongation factor 2 (EF-2), to form an intermediate called diphthine methyl ester. The four successive methylation reactions represent the second step of diphthamide biosynthesis.</text>
</comment>
<evidence type="ECO:0000313" key="5">
    <source>
        <dbReference type="EMBL" id="CAF4447735.1"/>
    </source>
</evidence>
<feature type="domain" description="Tetrapyrrole methylase" evidence="4">
    <location>
        <begin position="6"/>
        <end position="54"/>
    </location>
</feature>
<comment type="caution">
    <text evidence="5">The sequence shown here is derived from an EMBL/GenBank/DDBJ whole genome shotgun (WGS) entry which is preliminary data.</text>
</comment>
<proteinExistence type="predicted"/>
<sequence length="64" mass="7032">KILTNARDYDIAFLVGGDPLSATTHTDLILRAVELNIPYKVIHNASIMNAIGSCGLQVEDFFVR</sequence>
<dbReference type="InterPro" id="IPR035996">
    <property type="entry name" value="4pyrrol_Methylase_sf"/>
</dbReference>
<dbReference type="PANTHER" id="PTHR10882:SF0">
    <property type="entry name" value="DIPHTHINE METHYL ESTER SYNTHASE"/>
    <property type="match status" value="1"/>
</dbReference>